<dbReference type="InterPro" id="IPR008979">
    <property type="entry name" value="Galactose-bd-like_sf"/>
</dbReference>
<feature type="domain" description="F5/8 type C" evidence="2">
    <location>
        <begin position="9"/>
        <end position="178"/>
    </location>
</feature>
<keyword evidence="4" id="KW-1185">Reference proteome</keyword>
<evidence type="ECO:0000256" key="1">
    <source>
        <dbReference type="SAM" id="SignalP"/>
    </source>
</evidence>
<organism evidence="3 4">
    <name type="scientific">Magallana gigas</name>
    <name type="common">Pacific oyster</name>
    <name type="synonym">Crassostrea gigas</name>
    <dbReference type="NCBI Taxonomy" id="29159"/>
    <lineage>
        <taxon>Eukaryota</taxon>
        <taxon>Metazoa</taxon>
        <taxon>Spiralia</taxon>
        <taxon>Lophotrochozoa</taxon>
        <taxon>Mollusca</taxon>
        <taxon>Bivalvia</taxon>
        <taxon>Autobranchia</taxon>
        <taxon>Pteriomorphia</taxon>
        <taxon>Ostreida</taxon>
        <taxon>Ostreoidea</taxon>
        <taxon>Ostreidae</taxon>
        <taxon>Magallana</taxon>
    </lineage>
</organism>
<dbReference type="PROSITE" id="PS50022">
    <property type="entry name" value="FA58C_3"/>
    <property type="match status" value="1"/>
</dbReference>
<sequence>MKNFQLVLYFAYFIGVLAVNAFENLSKRNTTAISLSSTYENYLATFVNDGDNITNDHRVCSHTELNKDKAWLQLDFGKPYSINTINIYYRNEDNWKPYRFRQFYIDMSDIPATLSNTSERTRCYTDNTTYPDLPPFIMEVPCKLTARYLIVETTYDAPEDDPNTGAILEICEIEVFGCEVGEYGADCKSCIGCQVCDITSGICSTFFVLELKISKCMLQRIGRIDGGEDNQAY</sequence>
<evidence type="ECO:0000313" key="3">
    <source>
        <dbReference type="EnsemblMetazoa" id="G8262.1:cds"/>
    </source>
</evidence>
<keyword evidence="1" id="KW-0732">Signal</keyword>
<feature type="signal peptide" evidence="1">
    <location>
        <begin position="1"/>
        <end position="18"/>
    </location>
</feature>
<accession>A0A8W8NUE6</accession>
<proteinExistence type="predicted"/>
<dbReference type="Pfam" id="PF22633">
    <property type="entry name" value="F5_F8_type_C_2"/>
    <property type="match status" value="1"/>
</dbReference>
<dbReference type="Gene3D" id="2.60.120.260">
    <property type="entry name" value="Galactose-binding domain-like"/>
    <property type="match status" value="1"/>
</dbReference>
<dbReference type="AlphaFoldDB" id="A0A8W8NUE6"/>
<reference evidence="3" key="1">
    <citation type="submission" date="2022-08" db="UniProtKB">
        <authorList>
            <consortium name="EnsemblMetazoa"/>
        </authorList>
    </citation>
    <scope>IDENTIFICATION</scope>
    <source>
        <strain evidence="3">05x7-T-G4-1.051#20</strain>
    </source>
</reference>
<dbReference type="InterPro" id="IPR000421">
    <property type="entry name" value="FA58C"/>
</dbReference>
<dbReference type="PANTHER" id="PTHR45713:SF6">
    <property type="entry name" value="F5_8 TYPE C DOMAIN-CONTAINING PROTEIN"/>
    <property type="match status" value="1"/>
</dbReference>
<dbReference type="InterPro" id="IPR051941">
    <property type="entry name" value="BG_Antigen-Binding_Lectin"/>
</dbReference>
<evidence type="ECO:0000259" key="2">
    <source>
        <dbReference type="PROSITE" id="PS50022"/>
    </source>
</evidence>
<name>A0A8W8NUE6_MAGGI</name>
<protein>
    <recommendedName>
        <fullName evidence="2">F5/8 type C domain-containing protein</fullName>
    </recommendedName>
</protein>
<dbReference type="Proteomes" id="UP000005408">
    <property type="component" value="Unassembled WGS sequence"/>
</dbReference>
<dbReference type="SUPFAM" id="SSF49785">
    <property type="entry name" value="Galactose-binding domain-like"/>
    <property type="match status" value="1"/>
</dbReference>
<dbReference type="EnsemblMetazoa" id="G8262.1">
    <property type="protein sequence ID" value="G8262.1:cds"/>
    <property type="gene ID" value="G8262"/>
</dbReference>
<feature type="chain" id="PRO_5036500471" description="F5/8 type C domain-containing protein" evidence="1">
    <location>
        <begin position="19"/>
        <end position="233"/>
    </location>
</feature>
<dbReference type="PANTHER" id="PTHR45713">
    <property type="entry name" value="FTP DOMAIN-CONTAINING PROTEIN"/>
    <property type="match status" value="1"/>
</dbReference>
<evidence type="ECO:0000313" key="4">
    <source>
        <dbReference type="Proteomes" id="UP000005408"/>
    </source>
</evidence>